<comment type="caution">
    <text evidence="3">The sequence shown here is derived from an EMBL/GenBank/DDBJ whole genome shotgun (WGS) entry which is preliminary data.</text>
</comment>
<dbReference type="InterPro" id="IPR052007">
    <property type="entry name" value="Bud4"/>
</dbReference>
<feature type="compositionally biased region" description="Pro residues" evidence="1">
    <location>
        <begin position="163"/>
        <end position="174"/>
    </location>
</feature>
<evidence type="ECO:0000313" key="4">
    <source>
        <dbReference type="Proteomes" id="UP000473826"/>
    </source>
</evidence>
<accession>A0A7D8V5A7</accession>
<evidence type="ECO:0000256" key="1">
    <source>
        <dbReference type="SAM" id="MobiDB-lite"/>
    </source>
</evidence>
<dbReference type="OrthoDB" id="2123378at2759"/>
<proteinExistence type="predicted"/>
<dbReference type="PANTHER" id="PTHR36100:SF1">
    <property type="entry name" value="BUD SITE SELECTION PROTEIN 4"/>
    <property type="match status" value="1"/>
</dbReference>
<sequence length="383" mass="42604">MNTHAKELRAARAREAIEGKASGTVFVKVLGLEALNLPLPKEETHFCITLDNGIDYIRTPYQVLTDGVRINQEFSLVEHSNFEFSLSLDIRRSDPHIVKLVHERNNPPKAAPAPRPVSRQLLEPPRPQTPVSSVASRTGGFRALFQSPRKPKHQRSQSSISAMPPPPAPLPPAQPAQSSRPQPETIARYLVDANSSTVAKTHIAFKPISRQCEAKVLEIRYPMFAMFKGTAKADGTSPRPQVAKITLQFLRLPPIPGLEPEELPGSIEETLRGLRHHAWHDQTYHEGILTQVGGDCRVPRRRMFRLVGANLVAINEVTRKEVASIDLAEAVELTDPNAAASAPKRDLDDYDPFGVRPRSFQLKFKDGEKLTFSADKDDDKAVW</sequence>
<dbReference type="AlphaFoldDB" id="A0A7D8V5A7"/>
<feature type="region of interest" description="Disordered" evidence="1">
    <location>
        <begin position="102"/>
        <end position="183"/>
    </location>
</feature>
<evidence type="ECO:0000313" key="3">
    <source>
        <dbReference type="EMBL" id="TXT16057.1"/>
    </source>
</evidence>
<dbReference type="EMBL" id="QKWK01000001">
    <property type="protein sequence ID" value="TXT16057.1"/>
    <property type="molecule type" value="Genomic_DNA"/>
</dbReference>
<feature type="domain" description="PH" evidence="2">
    <location>
        <begin position="282"/>
        <end position="383"/>
    </location>
</feature>
<dbReference type="InterPro" id="IPR001849">
    <property type="entry name" value="PH_domain"/>
</dbReference>
<reference evidence="3 4" key="1">
    <citation type="journal article" date="2019" name="PLoS Genet.">
        <title>Convergent evolution of linked mating-type loci in basidiomycete fungi.</title>
        <authorList>
            <person name="Sun S."/>
            <person name="Coelho M.A."/>
            <person name="Heitman J."/>
            <person name="Nowrousian M."/>
        </authorList>
    </citation>
    <scope>NUCLEOTIDE SEQUENCE [LARGE SCALE GENOMIC DNA]</scope>
    <source>
        <strain evidence="3 4">CBS 4282</strain>
    </source>
</reference>
<dbReference type="PANTHER" id="PTHR36100">
    <property type="entry name" value="BUD SITE SELECTION PROTEIN 4"/>
    <property type="match status" value="1"/>
</dbReference>
<dbReference type="GO" id="GO:0005525">
    <property type="term" value="F:GTP binding"/>
    <property type="evidence" value="ECO:0007669"/>
    <property type="project" value="TreeGrafter"/>
</dbReference>
<dbReference type="Proteomes" id="UP000473826">
    <property type="component" value="Unassembled WGS sequence"/>
</dbReference>
<dbReference type="PROSITE" id="PS50003">
    <property type="entry name" value="PH_DOMAIN"/>
    <property type="match status" value="1"/>
</dbReference>
<organism evidence="3 4">
    <name type="scientific">Vanrija humicola</name>
    <name type="common">Yeast</name>
    <name type="synonym">Cryptococcus humicola</name>
    <dbReference type="NCBI Taxonomy" id="5417"/>
    <lineage>
        <taxon>Eukaryota</taxon>
        <taxon>Fungi</taxon>
        <taxon>Dikarya</taxon>
        <taxon>Basidiomycota</taxon>
        <taxon>Agaricomycotina</taxon>
        <taxon>Tremellomycetes</taxon>
        <taxon>Trichosporonales</taxon>
        <taxon>Trichosporonaceae</taxon>
        <taxon>Vanrija</taxon>
    </lineage>
</organism>
<protein>
    <recommendedName>
        <fullName evidence="2">PH domain-containing protein</fullName>
    </recommendedName>
</protein>
<dbReference type="SUPFAM" id="SSF50729">
    <property type="entry name" value="PH domain-like"/>
    <property type="match status" value="1"/>
</dbReference>
<keyword evidence="4" id="KW-1185">Reference proteome</keyword>
<gene>
    <name evidence="3" type="ORF">VHUM_00560</name>
</gene>
<name>A0A7D8V5A7_VANHU</name>
<evidence type="ECO:0000259" key="2">
    <source>
        <dbReference type="PROSITE" id="PS50003"/>
    </source>
</evidence>